<keyword evidence="7 8" id="KW-0464">Manganese</keyword>
<keyword evidence="8" id="KW-0539">Nucleus</keyword>
<dbReference type="EMBL" id="ML210303">
    <property type="protein sequence ID" value="TFK20357.1"/>
    <property type="molecule type" value="Genomic_DNA"/>
</dbReference>
<dbReference type="STRING" id="230819.A0A5C3KKA7"/>
<keyword evidence="4 8" id="KW-0479">Metal-binding</keyword>
<evidence type="ECO:0000259" key="10">
    <source>
        <dbReference type="SMART" id="SM00990"/>
    </source>
</evidence>
<keyword evidence="8" id="KW-0234">DNA repair</keyword>
<evidence type="ECO:0000256" key="4">
    <source>
        <dbReference type="ARBA" id="ARBA00022723"/>
    </source>
</evidence>
<comment type="catalytic activity">
    <reaction evidence="1 8">
        <text>Hydrolytically removes 5'-nucleotides successively from the 3'-hydroxy termini of 3'-hydroxy-terminated oligonucleotides.</text>
        <dbReference type="EC" id="3.1.4.1"/>
    </reaction>
</comment>
<evidence type="ECO:0000256" key="2">
    <source>
        <dbReference type="ARBA" id="ARBA00005533"/>
    </source>
</evidence>
<evidence type="ECO:0000256" key="8">
    <source>
        <dbReference type="RuleBase" id="RU365033"/>
    </source>
</evidence>
<evidence type="ECO:0000313" key="12">
    <source>
        <dbReference type="Proteomes" id="UP000307440"/>
    </source>
</evidence>
<comment type="subcellular location">
    <subcellularLocation>
        <location evidence="8">Nucleus</location>
    </subcellularLocation>
</comment>
<dbReference type="InterPro" id="IPR011856">
    <property type="entry name" value="tRNA_endonuc-like_dom_sf"/>
</dbReference>
<evidence type="ECO:0000256" key="6">
    <source>
        <dbReference type="ARBA" id="ARBA00022842"/>
    </source>
</evidence>
<sequence length="995" mass="113546">MTDTTPSKTFIQFKIFGEVAQNDEAVGEEIQAFEDRDSNRPKGKTRGESAYVTVFEKMVNDVLPSESCLFSQTELDALEAFSRLCYNSRYCLIRLLLLKPKQWYPLSAFERWKQEVGEDGILLSIEPLCQSISQLLAYTPPAATKQETEEKDPLPDIIDLTADSDDEDVKPRIEDLEQPIPGPSTAHIQVKPEDPIDSIIKNVRPELNLDHFCESDKDMTLKELLSRMTVDQLKTLAKQNKCTLEKGTKKAGIVYALLNNAMSQTILDFGKKDVKGKGKARDAVPSRQTTLSFQPKISSSKKCQSQERRLRDQALKVLGRCFRVNPDFFLLVRRLNIIAYRCTEHPTRLMLPALLTKFKRRAYPKYEHNRDPEIWPTRVELLKYEEALELEMLLDEIIDAKPEELRQATIPPRARATPATPGARRTTMETPMKTPRNASRTLKTPSSVKQELNDPCAIEPDNDDGDPEPDEPEDTPQIQKAKKIAQYLEDWIIYRWRVYVEMKMQLHAKRSPALQRFEPGYVYSRMLRKAQKSLATLKDYQRELDIINIMLGQRAFLRGKRAKLYERRAVLQTRYLCKTEDRKGDDMAVLRQALDGVREALLDEDTVLVARPSILRRLRRLEKRLKVPPEECAVCEGELRKAETVVITAKRIFHRETSIKLDNMGKPMTNKENIPSIANYLNLNKPGGSITPNETQADPLPDPVWFRRKGKSIWEGRNSEEVTVEQRALQHYEDLGFKGFHAETSILTTIFALLFWDIIFANVRGAFETEYQSAPLDIVDSDSFYFARKELIEARLEELRQGKGVEILQRHYALYGKDNTWCIGVRWDICGEQDLVDILQGLGGKQIASVCKLFCEDYTGRCSGGPDLIAWNVEHRICKFIEVKGPGDTPQENQRLWFDSLLAAGIDVEICKVVDINDVKDSTISKGKSAAPATRKRKRSSNATKAKRSGSDSEMEAEADYDKMGPESEEDLPQAAEICPKRNRVTEPEQMEGVS</sequence>
<dbReference type="CDD" id="cd22326">
    <property type="entry name" value="FAN1-like"/>
    <property type="match status" value="1"/>
</dbReference>
<dbReference type="PANTHER" id="PTHR15749:SF4">
    <property type="entry name" value="FANCONI-ASSOCIATED NUCLEASE 1"/>
    <property type="match status" value="1"/>
</dbReference>
<dbReference type="InterPro" id="IPR033315">
    <property type="entry name" value="Fan1-like"/>
</dbReference>
<gene>
    <name evidence="11" type="ORF">FA15DRAFT_696981</name>
</gene>
<keyword evidence="6 8" id="KW-0460">Magnesium</keyword>
<dbReference type="AlphaFoldDB" id="A0A5C3KKA7"/>
<evidence type="ECO:0000313" key="11">
    <source>
        <dbReference type="EMBL" id="TFK20357.1"/>
    </source>
</evidence>
<name>A0A5C3KKA7_COPMA</name>
<dbReference type="GO" id="GO:0005634">
    <property type="term" value="C:nucleus"/>
    <property type="evidence" value="ECO:0007669"/>
    <property type="project" value="UniProtKB-SubCell"/>
</dbReference>
<dbReference type="Gene3D" id="3.40.1350.10">
    <property type="match status" value="1"/>
</dbReference>
<dbReference type="GO" id="GO:0036297">
    <property type="term" value="P:interstrand cross-link repair"/>
    <property type="evidence" value="ECO:0007669"/>
    <property type="project" value="InterPro"/>
</dbReference>
<evidence type="ECO:0000256" key="3">
    <source>
        <dbReference type="ARBA" id="ARBA00022722"/>
    </source>
</evidence>
<evidence type="ECO:0000256" key="9">
    <source>
        <dbReference type="SAM" id="MobiDB-lite"/>
    </source>
</evidence>
<keyword evidence="5 8" id="KW-0378">Hydrolase</keyword>
<comment type="function">
    <text evidence="8">Nuclease required for the repair of DNA interstrand cross-links (ICL). Acts as a 5'-3' exonuclease that anchors at a cut end of DNA and cleaves DNA successively at every third nucleotide, allowing to excise an ICL from one strand through flanking incisions.</text>
</comment>
<dbReference type="GO" id="GO:0017108">
    <property type="term" value="F:5'-flap endonuclease activity"/>
    <property type="evidence" value="ECO:0007669"/>
    <property type="project" value="TreeGrafter"/>
</dbReference>
<organism evidence="11 12">
    <name type="scientific">Coprinopsis marcescibilis</name>
    <name type="common">Agaric fungus</name>
    <name type="synonym">Psathyrella marcescibilis</name>
    <dbReference type="NCBI Taxonomy" id="230819"/>
    <lineage>
        <taxon>Eukaryota</taxon>
        <taxon>Fungi</taxon>
        <taxon>Dikarya</taxon>
        <taxon>Basidiomycota</taxon>
        <taxon>Agaricomycotina</taxon>
        <taxon>Agaricomycetes</taxon>
        <taxon>Agaricomycetidae</taxon>
        <taxon>Agaricales</taxon>
        <taxon>Agaricineae</taxon>
        <taxon>Psathyrellaceae</taxon>
        <taxon>Coprinopsis</taxon>
    </lineage>
</organism>
<evidence type="ECO:0000256" key="5">
    <source>
        <dbReference type="ARBA" id="ARBA00022801"/>
    </source>
</evidence>
<keyword evidence="12" id="KW-1185">Reference proteome</keyword>
<evidence type="ECO:0000256" key="1">
    <source>
        <dbReference type="ARBA" id="ARBA00000983"/>
    </source>
</evidence>
<dbReference type="GO" id="GO:0004528">
    <property type="term" value="F:phosphodiesterase I activity"/>
    <property type="evidence" value="ECO:0007669"/>
    <property type="project" value="UniProtKB-EC"/>
</dbReference>
<keyword evidence="3 8" id="KW-0540">Nuclease</keyword>
<proteinExistence type="inferred from homology"/>
<dbReference type="InterPro" id="IPR014883">
    <property type="entry name" value="VRR_NUC"/>
</dbReference>
<dbReference type="GO" id="GO:0070336">
    <property type="term" value="F:flap-structured DNA binding"/>
    <property type="evidence" value="ECO:0007669"/>
    <property type="project" value="TreeGrafter"/>
</dbReference>
<feature type="region of interest" description="Disordered" evidence="9">
    <location>
        <begin position="405"/>
        <end position="478"/>
    </location>
</feature>
<dbReference type="EC" id="3.1.4.1" evidence="8"/>
<dbReference type="InterPro" id="IPR049132">
    <property type="entry name" value="FAN1-like_euk"/>
</dbReference>
<dbReference type="Proteomes" id="UP000307440">
    <property type="component" value="Unassembled WGS sequence"/>
</dbReference>
<feature type="compositionally biased region" description="Polar residues" evidence="9">
    <location>
        <begin position="436"/>
        <end position="450"/>
    </location>
</feature>
<comment type="similarity">
    <text evidence="2 8">Belongs to the FAN1 family.</text>
</comment>
<dbReference type="GO" id="GO:0046872">
    <property type="term" value="F:metal ion binding"/>
    <property type="evidence" value="ECO:0007669"/>
    <property type="project" value="UniProtKB-KW"/>
</dbReference>
<dbReference type="PANTHER" id="PTHR15749">
    <property type="entry name" value="FANCONI-ASSOCIATED NUCLEASE 1"/>
    <property type="match status" value="1"/>
</dbReference>
<feature type="region of interest" description="Disordered" evidence="9">
    <location>
        <begin position="924"/>
        <end position="995"/>
    </location>
</feature>
<dbReference type="OrthoDB" id="76364at2759"/>
<dbReference type="Pfam" id="PF08774">
    <property type="entry name" value="VRR_NUC"/>
    <property type="match status" value="1"/>
</dbReference>
<keyword evidence="8" id="KW-0227">DNA damage</keyword>
<feature type="compositionally biased region" description="Basic residues" evidence="9">
    <location>
        <begin position="934"/>
        <end position="948"/>
    </location>
</feature>
<comment type="cofactor">
    <cofactor evidence="8">
        <name>Mg(2+)</name>
        <dbReference type="ChEBI" id="CHEBI:18420"/>
    </cofactor>
    <cofactor evidence="8">
        <name>Mn(2+)</name>
        <dbReference type="ChEBI" id="CHEBI:29035"/>
    </cofactor>
</comment>
<evidence type="ECO:0000256" key="7">
    <source>
        <dbReference type="ARBA" id="ARBA00023211"/>
    </source>
</evidence>
<feature type="compositionally biased region" description="Low complexity" evidence="9">
    <location>
        <begin position="411"/>
        <end position="425"/>
    </location>
</feature>
<reference evidence="11 12" key="1">
    <citation type="journal article" date="2019" name="Nat. Ecol. Evol.">
        <title>Megaphylogeny resolves global patterns of mushroom evolution.</title>
        <authorList>
            <person name="Varga T."/>
            <person name="Krizsan K."/>
            <person name="Foldi C."/>
            <person name="Dima B."/>
            <person name="Sanchez-Garcia M."/>
            <person name="Sanchez-Ramirez S."/>
            <person name="Szollosi G.J."/>
            <person name="Szarkandi J.G."/>
            <person name="Papp V."/>
            <person name="Albert L."/>
            <person name="Andreopoulos W."/>
            <person name="Angelini C."/>
            <person name="Antonin V."/>
            <person name="Barry K.W."/>
            <person name="Bougher N.L."/>
            <person name="Buchanan P."/>
            <person name="Buyck B."/>
            <person name="Bense V."/>
            <person name="Catcheside P."/>
            <person name="Chovatia M."/>
            <person name="Cooper J."/>
            <person name="Damon W."/>
            <person name="Desjardin D."/>
            <person name="Finy P."/>
            <person name="Geml J."/>
            <person name="Haridas S."/>
            <person name="Hughes K."/>
            <person name="Justo A."/>
            <person name="Karasinski D."/>
            <person name="Kautmanova I."/>
            <person name="Kiss B."/>
            <person name="Kocsube S."/>
            <person name="Kotiranta H."/>
            <person name="LaButti K.M."/>
            <person name="Lechner B.E."/>
            <person name="Liimatainen K."/>
            <person name="Lipzen A."/>
            <person name="Lukacs Z."/>
            <person name="Mihaltcheva S."/>
            <person name="Morgado L.N."/>
            <person name="Niskanen T."/>
            <person name="Noordeloos M.E."/>
            <person name="Ohm R.A."/>
            <person name="Ortiz-Santana B."/>
            <person name="Ovrebo C."/>
            <person name="Racz N."/>
            <person name="Riley R."/>
            <person name="Savchenko A."/>
            <person name="Shiryaev A."/>
            <person name="Soop K."/>
            <person name="Spirin V."/>
            <person name="Szebenyi C."/>
            <person name="Tomsovsky M."/>
            <person name="Tulloss R.E."/>
            <person name="Uehling J."/>
            <person name="Grigoriev I.V."/>
            <person name="Vagvolgyi C."/>
            <person name="Papp T."/>
            <person name="Martin F.M."/>
            <person name="Miettinen O."/>
            <person name="Hibbett D.S."/>
            <person name="Nagy L.G."/>
        </authorList>
    </citation>
    <scope>NUCLEOTIDE SEQUENCE [LARGE SCALE GENOMIC DNA]</scope>
    <source>
        <strain evidence="11 12">CBS 121175</strain>
    </source>
</reference>
<feature type="domain" description="VRR-NUC" evidence="10">
    <location>
        <begin position="799"/>
        <end position="915"/>
    </location>
</feature>
<accession>A0A5C3KKA7</accession>
<feature type="compositionally biased region" description="Acidic residues" evidence="9">
    <location>
        <begin position="460"/>
        <end position="474"/>
    </location>
</feature>
<dbReference type="SMART" id="SM00990">
    <property type="entry name" value="VRR_NUC"/>
    <property type="match status" value="1"/>
</dbReference>
<protein>
    <recommendedName>
        <fullName evidence="8">Fanconi-associated nuclease</fullName>
        <ecNumber evidence="8">3.1.4.1</ecNumber>
    </recommendedName>
</protein>
<dbReference type="GO" id="GO:0008409">
    <property type="term" value="F:5'-3' exonuclease activity"/>
    <property type="evidence" value="ECO:0007669"/>
    <property type="project" value="TreeGrafter"/>
</dbReference>